<dbReference type="RefSeq" id="WP_012955782.1">
    <property type="nucleotide sequence ID" value="NC_013790.1"/>
</dbReference>
<dbReference type="PATRIC" id="fig|634498.28.peg.979"/>
<reference evidence="1 2" key="1">
    <citation type="journal article" date="2010" name="PLoS ONE">
        <title>The genome sequence of the rumen methanogen Methanobrevibacter ruminantium reveals new possibilities for controlling ruminant methane emissions.</title>
        <authorList>
            <person name="Leahy S.C."/>
            <person name="Kelly W.J."/>
            <person name="Altermann E."/>
            <person name="Ronimus R.S."/>
            <person name="Yeoman C.J."/>
            <person name="Pacheco D.M."/>
            <person name="Li D."/>
            <person name="Kong Z."/>
            <person name="McTavish S."/>
            <person name="Sang C."/>
            <person name="Lambie S.C."/>
            <person name="Janssen P.H."/>
            <person name="Dey D."/>
            <person name="Attwood G.T."/>
        </authorList>
    </citation>
    <scope>NUCLEOTIDE SEQUENCE [LARGE SCALE GENOMIC DNA]</scope>
    <source>
        <strain evidence="2">ATCC 35063 / DSM 1093 / JCM 13430 / OCM 146 / M1</strain>
    </source>
</reference>
<dbReference type="GeneID" id="8770632"/>
<evidence type="ECO:0000313" key="2">
    <source>
        <dbReference type="Proteomes" id="UP000008680"/>
    </source>
</evidence>
<dbReference type="AlphaFoldDB" id="D3E2S0"/>
<dbReference type="KEGG" id="mru:mru_0980"/>
<gene>
    <name evidence="1" type="ordered locus">mru_0980</name>
</gene>
<accession>D3E2S0</accession>
<dbReference type="eggNOG" id="arCOG10868">
    <property type="taxonomic scope" value="Archaea"/>
</dbReference>
<organism evidence="1 2">
    <name type="scientific">Methanobrevibacter ruminantium (strain ATCC 35063 / DSM 1093 / JCM 13430 / OCM 146 / M1)</name>
    <name type="common">Methanobacterium ruminantium</name>
    <dbReference type="NCBI Taxonomy" id="634498"/>
    <lineage>
        <taxon>Archaea</taxon>
        <taxon>Methanobacteriati</taxon>
        <taxon>Methanobacteriota</taxon>
        <taxon>Methanomada group</taxon>
        <taxon>Methanobacteria</taxon>
        <taxon>Methanobacteriales</taxon>
        <taxon>Methanobacteriaceae</taxon>
        <taxon>Methanobrevibacter</taxon>
    </lineage>
</organism>
<sequence>MSKGYPNFYDRMMKNIASYDLKSFFLFFGLDCIPYFSIANEVVDGGLNLSLLDLPVCTSKGIVNFEFQFDRDEADDRRFIRYGVQLYEKYGFPVMSVVIDFKAQEDEPFPIEISKGCVFTIYVKSLNERNPDIVLNNINDKLAINEKPLGKDLTGLKLLPFLDLDRKIELLDKATEVLFSLDKNLVGLREIKHLMRVIMFYSHQWNYEENLDRLGRWSIMVDDLSQDAVVHFGKVNRKKGREERSYEVARYMIDDGFSAEDVSKYSRLDLSIVNQLMLMK</sequence>
<proteinExistence type="predicted"/>
<evidence type="ECO:0000313" key="1">
    <source>
        <dbReference type="EMBL" id="ADC46831.1"/>
    </source>
</evidence>
<name>D3E2S0_METRM</name>
<dbReference type="EMBL" id="CP001719">
    <property type="protein sequence ID" value="ADC46831.1"/>
    <property type="molecule type" value="Genomic_DNA"/>
</dbReference>
<dbReference type="HOGENOM" id="CLU_992525_0_0_2"/>
<protein>
    <submittedName>
        <fullName evidence="1">Uncharacterized protein</fullName>
    </submittedName>
</protein>
<keyword evidence="2" id="KW-1185">Reference proteome</keyword>
<dbReference type="Proteomes" id="UP000008680">
    <property type="component" value="Chromosome"/>
</dbReference>